<organism evidence="1">
    <name type="scientific">Anguilla anguilla</name>
    <name type="common">European freshwater eel</name>
    <name type="synonym">Muraena anguilla</name>
    <dbReference type="NCBI Taxonomy" id="7936"/>
    <lineage>
        <taxon>Eukaryota</taxon>
        <taxon>Metazoa</taxon>
        <taxon>Chordata</taxon>
        <taxon>Craniata</taxon>
        <taxon>Vertebrata</taxon>
        <taxon>Euteleostomi</taxon>
        <taxon>Actinopterygii</taxon>
        <taxon>Neopterygii</taxon>
        <taxon>Teleostei</taxon>
        <taxon>Anguilliformes</taxon>
        <taxon>Anguillidae</taxon>
        <taxon>Anguilla</taxon>
    </lineage>
</organism>
<name>A0A0E9VMQ8_ANGAN</name>
<reference evidence="1" key="1">
    <citation type="submission" date="2014-11" db="EMBL/GenBank/DDBJ databases">
        <authorList>
            <person name="Amaro Gonzalez C."/>
        </authorList>
    </citation>
    <scope>NUCLEOTIDE SEQUENCE</scope>
</reference>
<dbReference type="EMBL" id="GBXM01029286">
    <property type="protein sequence ID" value="JAH79291.1"/>
    <property type="molecule type" value="Transcribed_RNA"/>
</dbReference>
<dbReference type="AlphaFoldDB" id="A0A0E9VMQ8"/>
<accession>A0A0E9VMQ8</accession>
<reference evidence="1" key="2">
    <citation type="journal article" date="2015" name="Fish Shellfish Immunol.">
        <title>Early steps in the European eel (Anguilla anguilla)-Vibrio vulnificus interaction in the gills: Role of the RtxA13 toxin.</title>
        <authorList>
            <person name="Callol A."/>
            <person name="Pajuelo D."/>
            <person name="Ebbesson L."/>
            <person name="Teles M."/>
            <person name="MacKenzie S."/>
            <person name="Amaro C."/>
        </authorList>
    </citation>
    <scope>NUCLEOTIDE SEQUENCE</scope>
</reference>
<protein>
    <submittedName>
        <fullName evidence="1">Uncharacterized protein</fullName>
    </submittedName>
</protein>
<evidence type="ECO:0000313" key="1">
    <source>
        <dbReference type="EMBL" id="JAH79291.1"/>
    </source>
</evidence>
<sequence>MPHTKGARVYLCLTRKEDCTSYSTPMTHCSLQDNMKVTAGESQENKNFKQT</sequence>
<proteinExistence type="predicted"/>